<dbReference type="Pfam" id="PF01920">
    <property type="entry name" value="Prefoldin_2"/>
    <property type="match status" value="1"/>
</dbReference>
<sequence>MATPEQQKQLQALSDEYTALQTELQTTVAARQKLESQQQENKDANIYKLVGPILLKQDASEAKSTVDGRLEFIDKEMCAFSAFPPLYALPDPNHSNRIEKQISDIQAKSEEKKMAVFQLQTDIQQSGQPAA</sequence>
<dbReference type="SUPFAM" id="SSF46579">
    <property type="entry name" value="Prefoldin"/>
    <property type="match status" value="1"/>
</dbReference>
<comment type="caution">
    <text evidence="3">The sequence shown here is derived from an EMBL/GenBank/DDBJ whole genome shotgun (WGS) entry which is preliminary data.</text>
</comment>
<keyword evidence="4" id="KW-1185">Reference proteome</keyword>
<dbReference type="GO" id="GO:0051131">
    <property type="term" value="P:chaperone-mediated protein complex assembly"/>
    <property type="evidence" value="ECO:0007669"/>
    <property type="project" value="TreeGrafter"/>
</dbReference>
<dbReference type="EMBL" id="CAINUL010000002">
    <property type="protein sequence ID" value="CAD0108347.1"/>
    <property type="molecule type" value="Genomic_DNA"/>
</dbReference>
<proteinExistence type="inferred from homology"/>
<evidence type="ECO:0000256" key="1">
    <source>
        <dbReference type="ARBA" id="ARBA00008045"/>
    </source>
</evidence>
<evidence type="ECO:0000313" key="3">
    <source>
        <dbReference type="EMBL" id="CAD0108347.1"/>
    </source>
</evidence>
<dbReference type="GO" id="GO:0006457">
    <property type="term" value="P:protein folding"/>
    <property type="evidence" value="ECO:0007669"/>
    <property type="project" value="InterPro"/>
</dbReference>
<dbReference type="Proteomes" id="UP000745764">
    <property type="component" value="Unassembled WGS sequence"/>
</dbReference>
<reference evidence="3" key="1">
    <citation type="submission" date="2020-06" db="EMBL/GenBank/DDBJ databases">
        <authorList>
            <person name="Onetto C."/>
        </authorList>
    </citation>
    <scope>NUCLEOTIDE SEQUENCE</scope>
</reference>
<dbReference type="Gene3D" id="1.10.287.370">
    <property type="match status" value="1"/>
</dbReference>
<dbReference type="GO" id="GO:0051082">
    <property type="term" value="F:unfolded protein binding"/>
    <property type="evidence" value="ECO:0007669"/>
    <property type="project" value="InterPro"/>
</dbReference>
<name>A0A9N8KCD9_9PEZI</name>
<dbReference type="PANTHER" id="PTHR21431:SF0">
    <property type="entry name" value="PREFOLDIN SUBUNIT 6"/>
    <property type="match status" value="1"/>
</dbReference>
<dbReference type="PANTHER" id="PTHR21431">
    <property type="entry name" value="PREFOLDIN SUBUNIT 6"/>
    <property type="match status" value="1"/>
</dbReference>
<evidence type="ECO:0000256" key="2">
    <source>
        <dbReference type="ARBA" id="ARBA00023186"/>
    </source>
</evidence>
<dbReference type="OrthoDB" id="248120at2759"/>
<organism evidence="3 4">
    <name type="scientific">Aureobasidium uvarum</name>
    <dbReference type="NCBI Taxonomy" id="2773716"/>
    <lineage>
        <taxon>Eukaryota</taxon>
        <taxon>Fungi</taxon>
        <taxon>Dikarya</taxon>
        <taxon>Ascomycota</taxon>
        <taxon>Pezizomycotina</taxon>
        <taxon>Dothideomycetes</taxon>
        <taxon>Dothideomycetidae</taxon>
        <taxon>Dothideales</taxon>
        <taxon>Saccotheciaceae</taxon>
        <taxon>Aureobasidium</taxon>
    </lineage>
</organism>
<dbReference type="GO" id="GO:0016272">
    <property type="term" value="C:prefoldin complex"/>
    <property type="evidence" value="ECO:0007669"/>
    <property type="project" value="InterPro"/>
</dbReference>
<dbReference type="AlphaFoldDB" id="A0A9N8KCD9"/>
<protein>
    <recommendedName>
        <fullName evidence="5">Prefoldin subunit 6</fullName>
    </recommendedName>
</protein>
<accession>A0A9N8KCD9</accession>
<keyword evidence="2" id="KW-0143">Chaperone</keyword>
<gene>
    <name evidence="3" type="ORF">AWRI4620_LOCUS2602</name>
</gene>
<evidence type="ECO:0000313" key="4">
    <source>
        <dbReference type="Proteomes" id="UP000745764"/>
    </source>
</evidence>
<dbReference type="GO" id="GO:0005737">
    <property type="term" value="C:cytoplasm"/>
    <property type="evidence" value="ECO:0007669"/>
    <property type="project" value="TreeGrafter"/>
</dbReference>
<dbReference type="GO" id="GO:0051087">
    <property type="term" value="F:protein-folding chaperone binding"/>
    <property type="evidence" value="ECO:0007669"/>
    <property type="project" value="TreeGrafter"/>
</dbReference>
<comment type="similarity">
    <text evidence="1">Belongs to the prefoldin subunit beta family.</text>
</comment>
<dbReference type="InterPro" id="IPR002777">
    <property type="entry name" value="PFD_beta-like"/>
</dbReference>
<evidence type="ECO:0008006" key="5">
    <source>
        <dbReference type="Google" id="ProtNLM"/>
    </source>
</evidence>
<dbReference type="InterPro" id="IPR009053">
    <property type="entry name" value="Prefoldin"/>
</dbReference>
<dbReference type="CDD" id="cd23161">
    <property type="entry name" value="Prefoldin_6"/>
    <property type="match status" value="1"/>
</dbReference>